<dbReference type="InterPro" id="IPR017552">
    <property type="entry name" value="PHI/rmpB"/>
</dbReference>
<evidence type="ECO:0000313" key="3">
    <source>
        <dbReference type="EMBL" id="HGM58675.1"/>
    </source>
</evidence>
<dbReference type="AlphaFoldDB" id="A0A7C4D761"/>
<dbReference type="SUPFAM" id="SSF53697">
    <property type="entry name" value="SIS domain"/>
    <property type="match status" value="1"/>
</dbReference>
<dbReference type="InterPro" id="IPR046348">
    <property type="entry name" value="SIS_dom_sf"/>
</dbReference>
<accession>A0A7C4D761</accession>
<dbReference type="Pfam" id="PF01380">
    <property type="entry name" value="SIS"/>
    <property type="match status" value="1"/>
</dbReference>
<dbReference type="EMBL" id="DTAN01000089">
    <property type="protein sequence ID" value="HGU65032.1"/>
    <property type="molecule type" value="Genomic_DNA"/>
</dbReference>
<name>A0A7C4D761_STAMA</name>
<dbReference type="PANTHER" id="PTHR43443:SF1">
    <property type="entry name" value="3-HEXULOSE-6-PHOSPHATE ISOMERASE"/>
    <property type="match status" value="1"/>
</dbReference>
<evidence type="ECO:0000256" key="1">
    <source>
        <dbReference type="ARBA" id="ARBA00009235"/>
    </source>
</evidence>
<keyword evidence="3" id="KW-0413">Isomerase</keyword>
<evidence type="ECO:0000313" key="4">
    <source>
        <dbReference type="EMBL" id="HGU65032.1"/>
    </source>
</evidence>
<dbReference type="CDD" id="cd05005">
    <property type="entry name" value="SIS_PHI"/>
    <property type="match status" value="1"/>
</dbReference>
<gene>
    <name evidence="3" type="primary">hxlB</name>
    <name evidence="4" type="ORF">ENT92_02290</name>
    <name evidence="3" type="ORF">ENU14_03700</name>
</gene>
<dbReference type="GO" id="GO:1901135">
    <property type="term" value="P:carbohydrate derivative metabolic process"/>
    <property type="evidence" value="ECO:0007669"/>
    <property type="project" value="InterPro"/>
</dbReference>
<dbReference type="EMBL" id="DTBJ01000026">
    <property type="protein sequence ID" value="HGM58675.1"/>
    <property type="molecule type" value="Genomic_DNA"/>
</dbReference>
<dbReference type="GO" id="GO:0097367">
    <property type="term" value="F:carbohydrate derivative binding"/>
    <property type="evidence" value="ECO:0007669"/>
    <property type="project" value="InterPro"/>
</dbReference>
<comment type="caution">
    <text evidence="3">The sequence shown here is derived from an EMBL/GenBank/DDBJ whole genome shotgun (WGS) entry which is preliminary data.</text>
</comment>
<reference evidence="3" key="1">
    <citation type="journal article" date="2020" name="mSystems">
        <title>Genome- and Community-Level Interaction Insights into Carbon Utilization and Element Cycling Functions of Hydrothermarchaeota in Hydrothermal Sediment.</title>
        <authorList>
            <person name="Zhou Z."/>
            <person name="Liu Y."/>
            <person name="Xu W."/>
            <person name="Pan J."/>
            <person name="Luo Z.H."/>
            <person name="Li M."/>
        </authorList>
    </citation>
    <scope>NUCLEOTIDE SEQUENCE [LARGE SCALE GENOMIC DNA]</scope>
    <source>
        <strain evidence="4">SpSt-622</strain>
        <strain evidence="3">SpSt-642</strain>
    </source>
</reference>
<evidence type="ECO:0000259" key="2">
    <source>
        <dbReference type="PROSITE" id="PS51464"/>
    </source>
</evidence>
<protein>
    <submittedName>
        <fullName evidence="3">6-phospho-3-hexuloisomerase</fullName>
    </submittedName>
</protein>
<dbReference type="InterPro" id="IPR001347">
    <property type="entry name" value="SIS_dom"/>
</dbReference>
<organism evidence="3">
    <name type="scientific">Staphylothermus marinus</name>
    <dbReference type="NCBI Taxonomy" id="2280"/>
    <lineage>
        <taxon>Archaea</taxon>
        <taxon>Thermoproteota</taxon>
        <taxon>Thermoprotei</taxon>
        <taxon>Desulfurococcales</taxon>
        <taxon>Desulfurococcaceae</taxon>
        <taxon>Staphylothermus</taxon>
    </lineage>
</organism>
<dbReference type="PROSITE" id="PS51464">
    <property type="entry name" value="SIS"/>
    <property type="match status" value="1"/>
</dbReference>
<sequence length="202" mass="22219">MVSGITREAMIEIINFISKLIDFISDTEKNTFIDLLLDAYKRKARVLIIGAGRSGLIGKAFAMRLLHLGFQVYVLGETIIPRIRENDLVIAISGSGRTKLIITAAEAAKVVKAKVIAITSYPDSPLAKISDLIVTVPGRTKIAEEEDYFTRQILGIHESLAPLGTLFENAVLVFLDGVIAELMNKLGKTEEDLRNEHANIEL</sequence>
<dbReference type="Gene3D" id="3.40.50.10490">
    <property type="entry name" value="Glucose-6-phosphate isomerase like protein, domain 1"/>
    <property type="match status" value="1"/>
</dbReference>
<comment type="similarity">
    <text evidence="1">Belongs to the SIS family. PHI subfamily.</text>
</comment>
<proteinExistence type="inferred from homology"/>
<dbReference type="GO" id="GO:0016853">
    <property type="term" value="F:isomerase activity"/>
    <property type="evidence" value="ECO:0007669"/>
    <property type="project" value="UniProtKB-KW"/>
</dbReference>
<dbReference type="NCBIfam" id="TIGR03127">
    <property type="entry name" value="RuMP_HxlB"/>
    <property type="match status" value="1"/>
</dbReference>
<dbReference type="PANTHER" id="PTHR43443">
    <property type="entry name" value="3-HEXULOSE-6-PHOSPHATE ISOMERASE"/>
    <property type="match status" value="1"/>
</dbReference>
<feature type="domain" description="SIS" evidence="2">
    <location>
        <begin position="36"/>
        <end position="188"/>
    </location>
</feature>